<dbReference type="EMBL" id="VTWT01000002">
    <property type="protein sequence ID" value="KAA9340624.1"/>
    <property type="molecule type" value="Genomic_DNA"/>
</dbReference>
<keyword evidence="1" id="KW-0472">Membrane</keyword>
<organism evidence="2 3">
    <name type="scientific">Adhaeribacter soli</name>
    <dbReference type="NCBI Taxonomy" id="2607655"/>
    <lineage>
        <taxon>Bacteria</taxon>
        <taxon>Pseudomonadati</taxon>
        <taxon>Bacteroidota</taxon>
        <taxon>Cytophagia</taxon>
        <taxon>Cytophagales</taxon>
        <taxon>Hymenobacteraceae</taxon>
        <taxon>Adhaeribacter</taxon>
    </lineage>
</organism>
<proteinExistence type="predicted"/>
<dbReference type="Proteomes" id="UP000326570">
    <property type="component" value="Unassembled WGS sequence"/>
</dbReference>
<sequence>MRITDRHFFFHNLAAILYNAAAGLLIYNHKQDVYLYTSMVALVAGSHLIFLIFTALLRIMKIKSIGNMGYTILAVLMINVIFWLLLLSIF</sequence>
<accession>A0A5N1J442</accession>
<keyword evidence="1" id="KW-0812">Transmembrane</keyword>
<protein>
    <submittedName>
        <fullName evidence="2">Uncharacterized protein</fullName>
    </submittedName>
</protein>
<comment type="caution">
    <text evidence="2">The sequence shown here is derived from an EMBL/GenBank/DDBJ whole genome shotgun (WGS) entry which is preliminary data.</text>
</comment>
<keyword evidence="3" id="KW-1185">Reference proteome</keyword>
<feature type="transmembrane region" description="Helical" evidence="1">
    <location>
        <begin position="33"/>
        <end position="57"/>
    </location>
</feature>
<keyword evidence="1" id="KW-1133">Transmembrane helix</keyword>
<feature type="transmembrane region" description="Helical" evidence="1">
    <location>
        <begin position="69"/>
        <end position="89"/>
    </location>
</feature>
<evidence type="ECO:0000313" key="2">
    <source>
        <dbReference type="EMBL" id="KAA9340624.1"/>
    </source>
</evidence>
<gene>
    <name evidence="2" type="ORF">F0P94_04125</name>
</gene>
<feature type="transmembrane region" description="Helical" evidence="1">
    <location>
        <begin position="7"/>
        <end position="27"/>
    </location>
</feature>
<name>A0A5N1J442_9BACT</name>
<evidence type="ECO:0000256" key="1">
    <source>
        <dbReference type="SAM" id="Phobius"/>
    </source>
</evidence>
<dbReference type="RefSeq" id="WP_150902551.1">
    <property type="nucleotide sequence ID" value="NZ_VTWT01000002.1"/>
</dbReference>
<evidence type="ECO:0000313" key="3">
    <source>
        <dbReference type="Proteomes" id="UP000326570"/>
    </source>
</evidence>
<reference evidence="2 3" key="1">
    <citation type="submission" date="2019-09" db="EMBL/GenBank/DDBJ databases">
        <title>Genome sequence of Adhaeribacter sp. M2.</title>
        <authorList>
            <person name="Srinivasan S."/>
        </authorList>
    </citation>
    <scope>NUCLEOTIDE SEQUENCE [LARGE SCALE GENOMIC DNA]</scope>
    <source>
        <strain evidence="2 3">M2</strain>
    </source>
</reference>
<dbReference type="AlphaFoldDB" id="A0A5N1J442"/>